<dbReference type="GO" id="GO:0016020">
    <property type="term" value="C:membrane"/>
    <property type="evidence" value="ECO:0007669"/>
    <property type="project" value="TreeGrafter"/>
</dbReference>
<sequence length="628" mass="70351">MINAFLDIKILNRFDEPLHIALELENRSQQTLSEFSICFDMPRLLAPECLVNTSLIRQEGSHIELSAPQDIPSGETWLFEIKSHGPALKNTAECPVGIYLRAETGLFDVGSQIKMNQPEELSNAKFVLPTLKAGIIPQPNNVIHKDGTFTLRDSLTVASSDLAEHASNWFAEKLNVQVIAASSSDAALAFVDVDEREIAEEAYQLKIDNEKVIIHASSASGFLYGAVSLAQLLITNGRKAPCCEIQDAPRFKYRGQFLDCSRSFHTIETVKSVIEQMVWLKFNHFHWHLTDDEGWRLEIAAYPQLTETGAWRGDSQALKPQFGSGTQKYGGFFTKDEVRDVIEFAARRGITVIPEIDVPGHARALIKSLPELLIETDDQSEYVSIQQYSDNVLNPGLDATYEVLETILDEVCELFPSPMVHLGGDEVPEHVWEKSPACLKKQKELGLDDVRELGRHLFRHLQDHLRKRGKNTGCWEEAIDGKKVDEQAFIYTWSSPEKIAQALSGDYPVVACPAQFTYFDMAVNNDIHETGVLWANPVSLKKTYSFEPTFGLTDNIDKIVGTQALVWTEFVKDKATLDYLNYPRLFALSEVAWTQESNKDFGAFLPRLSAHTAHLHTLGISGSAVLPE</sequence>
<gene>
    <name evidence="11" type="ORF">CS022_11800</name>
</gene>
<feature type="active site" description="Proton donor" evidence="8">
    <location>
        <position position="426"/>
    </location>
</feature>
<dbReference type="SUPFAM" id="SSF51445">
    <property type="entry name" value="(Trans)glycosidases"/>
    <property type="match status" value="1"/>
</dbReference>
<dbReference type="InterPro" id="IPR017853">
    <property type="entry name" value="GH"/>
</dbReference>
<evidence type="ECO:0000256" key="2">
    <source>
        <dbReference type="ARBA" id="ARBA00006285"/>
    </source>
</evidence>
<evidence type="ECO:0000256" key="8">
    <source>
        <dbReference type="PIRSR" id="PIRSR625705-1"/>
    </source>
</evidence>
<dbReference type="PANTHER" id="PTHR22600">
    <property type="entry name" value="BETA-HEXOSAMINIDASE"/>
    <property type="match status" value="1"/>
</dbReference>
<evidence type="ECO:0000313" key="12">
    <source>
        <dbReference type="Proteomes" id="UP000290287"/>
    </source>
</evidence>
<dbReference type="InterPro" id="IPR015883">
    <property type="entry name" value="Glyco_hydro_20_cat"/>
</dbReference>
<dbReference type="OrthoDB" id="9763537at2"/>
<dbReference type="GO" id="GO:0005975">
    <property type="term" value="P:carbohydrate metabolic process"/>
    <property type="evidence" value="ECO:0007669"/>
    <property type="project" value="InterPro"/>
</dbReference>
<proteinExistence type="inferred from homology"/>
<evidence type="ECO:0000313" key="11">
    <source>
        <dbReference type="EMBL" id="RXJ73173.1"/>
    </source>
</evidence>
<organism evidence="11 12">
    <name type="scientific">Veronia nyctiphanis</name>
    <dbReference type="NCBI Taxonomy" id="1278244"/>
    <lineage>
        <taxon>Bacteria</taxon>
        <taxon>Pseudomonadati</taxon>
        <taxon>Pseudomonadota</taxon>
        <taxon>Gammaproteobacteria</taxon>
        <taxon>Vibrionales</taxon>
        <taxon>Vibrionaceae</taxon>
        <taxon>Veronia</taxon>
    </lineage>
</organism>
<name>A0A4Q0YRE5_9GAMM</name>
<evidence type="ECO:0000256" key="7">
    <source>
        <dbReference type="ARBA" id="ARBA00033000"/>
    </source>
</evidence>
<evidence type="ECO:0000256" key="6">
    <source>
        <dbReference type="ARBA" id="ARBA00030512"/>
    </source>
</evidence>
<dbReference type="AlphaFoldDB" id="A0A4Q0YRE5"/>
<evidence type="ECO:0000259" key="9">
    <source>
        <dbReference type="Pfam" id="PF00728"/>
    </source>
</evidence>
<dbReference type="GO" id="GO:0030203">
    <property type="term" value="P:glycosaminoglycan metabolic process"/>
    <property type="evidence" value="ECO:0007669"/>
    <property type="project" value="TreeGrafter"/>
</dbReference>
<comment type="caution">
    <text evidence="11">The sequence shown here is derived from an EMBL/GenBank/DDBJ whole genome shotgun (WGS) entry which is preliminary data.</text>
</comment>
<dbReference type="RefSeq" id="WP_129122425.1">
    <property type="nucleotide sequence ID" value="NZ_PEIB01000012.1"/>
</dbReference>
<dbReference type="InterPro" id="IPR029018">
    <property type="entry name" value="Hex-like_dom2"/>
</dbReference>
<evidence type="ECO:0000256" key="5">
    <source>
        <dbReference type="ARBA" id="ARBA00023295"/>
    </source>
</evidence>
<dbReference type="Pfam" id="PF02838">
    <property type="entry name" value="Glyco_hydro_20b"/>
    <property type="match status" value="1"/>
</dbReference>
<keyword evidence="5" id="KW-0326">Glycosidase</keyword>
<protein>
    <recommendedName>
        <fullName evidence="3">beta-N-acetylhexosaminidase</fullName>
        <ecNumber evidence="3">3.2.1.52</ecNumber>
    </recommendedName>
    <alternativeName>
        <fullName evidence="6">Beta-N-acetylhexosaminidase</fullName>
    </alternativeName>
    <alternativeName>
        <fullName evidence="7">N-acetyl-beta-glucosaminidase</fullName>
    </alternativeName>
</protein>
<dbReference type="PRINTS" id="PR00738">
    <property type="entry name" value="GLHYDRLASE20"/>
</dbReference>
<comment type="catalytic activity">
    <reaction evidence="1">
        <text>Hydrolysis of terminal non-reducing N-acetyl-D-hexosamine residues in N-acetyl-beta-D-hexosaminides.</text>
        <dbReference type="EC" id="3.2.1.52"/>
    </reaction>
</comment>
<evidence type="ECO:0000256" key="1">
    <source>
        <dbReference type="ARBA" id="ARBA00001231"/>
    </source>
</evidence>
<keyword evidence="4" id="KW-0378">Hydrolase</keyword>
<dbReference type="SUPFAM" id="SSF55545">
    <property type="entry name" value="beta-N-acetylhexosaminidase-like domain"/>
    <property type="match status" value="1"/>
</dbReference>
<feature type="domain" description="Glycoside hydrolase family 20 catalytic" evidence="9">
    <location>
        <begin position="251"/>
        <end position="595"/>
    </location>
</feature>
<dbReference type="InterPro" id="IPR015882">
    <property type="entry name" value="HEX_bac_N"/>
</dbReference>
<accession>A0A4Q0YRE5</accession>
<dbReference type="Pfam" id="PF00728">
    <property type="entry name" value="Glyco_hydro_20"/>
    <property type="match status" value="1"/>
</dbReference>
<dbReference type="Proteomes" id="UP000290287">
    <property type="component" value="Unassembled WGS sequence"/>
</dbReference>
<dbReference type="PANTHER" id="PTHR22600:SF57">
    <property type="entry name" value="BETA-N-ACETYLHEXOSAMINIDASE"/>
    <property type="match status" value="1"/>
</dbReference>
<dbReference type="GO" id="GO:0004563">
    <property type="term" value="F:beta-N-acetylhexosaminidase activity"/>
    <property type="evidence" value="ECO:0007669"/>
    <property type="project" value="UniProtKB-EC"/>
</dbReference>
<dbReference type="Gene3D" id="3.30.379.10">
    <property type="entry name" value="Chitobiase/beta-hexosaminidase domain 2-like"/>
    <property type="match status" value="1"/>
</dbReference>
<dbReference type="EMBL" id="PEIB01000012">
    <property type="protein sequence ID" value="RXJ73173.1"/>
    <property type="molecule type" value="Genomic_DNA"/>
</dbReference>
<reference evidence="11 12" key="1">
    <citation type="submission" date="2017-10" db="EMBL/GenBank/DDBJ databases">
        <title>Nyctiphanis sp. nov., isolated from the stomach of the euphausiid Nyctiphanes simplex (Hansen, 1911) in the Gulf of California.</title>
        <authorList>
            <person name="Gomez-Gil B."/>
            <person name="Aguilar-Mendez M."/>
            <person name="Lopez-Cortes A."/>
            <person name="Gomez-Gutierrez J."/>
            <person name="Roque A."/>
            <person name="Lang E."/>
            <person name="Gonzalez-Castillo A."/>
        </authorList>
    </citation>
    <scope>NUCLEOTIDE SEQUENCE [LARGE SCALE GENOMIC DNA]</scope>
    <source>
        <strain evidence="11 12">CAIM 600</strain>
    </source>
</reference>
<evidence type="ECO:0000256" key="3">
    <source>
        <dbReference type="ARBA" id="ARBA00012663"/>
    </source>
</evidence>
<keyword evidence="12" id="KW-1185">Reference proteome</keyword>
<comment type="similarity">
    <text evidence="2">Belongs to the glycosyl hydrolase 20 family.</text>
</comment>
<evidence type="ECO:0000256" key="4">
    <source>
        <dbReference type="ARBA" id="ARBA00022801"/>
    </source>
</evidence>
<feature type="domain" description="Beta-hexosaminidase bacterial type N-terminal" evidence="10">
    <location>
        <begin position="134"/>
        <end position="248"/>
    </location>
</feature>
<dbReference type="EC" id="3.2.1.52" evidence="3"/>
<dbReference type="Gene3D" id="3.20.20.80">
    <property type="entry name" value="Glycosidases"/>
    <property type="match status" value="1"/>
</dbReference>
<dbReference type="InterPro" id="IPR025705">
    <property type="entry name" value="Beta_hexosaminidase_sua/sub"/>
</dbReference>
<dbReference type="CDD" id="cd06563">
    <property type="entry name" value="GH20_chitobiase-like"/>
    <property type="match status" value="1"/>
</dbReference>
<evidence type="ECO:0000259" key="10">
    <source>
        <dbReference type="Pfam" id="PF02838"/>
    </source>
</evidence>